<sequence length="76" mass="8663">MQYVGIMSLLTIISHFLFIALAFVGIQSLRLDRYIVLKDQRPLKLVIVMLSVTIGYSCSSFFLSFMDSVVHLSYLV</sequence>
<dbReference type="Proteomes" id="UP001565236">
    <property type="component" value="Unassembled WGS sequence"/>
</dbReference>
<gene>
    <name evidence="2" type="ORF">AALT52_04920</name>
</gene>
<accession>A0ABV4DQT1</accession>
<comment type="caution">
    <text evidence="2">The sequence shown here is derived from an EMBL/GenBank/DDBJ whole genome shotgun (WGS) entry which is preliminary data.</text>
</comment>
<protein>
    <submittedName>
        <fullName evidence="2">DUF1146 family protein</fullName>
    </submittedName>
</protein>
<dbReference type="NCBIfam" id="TIGR02327">
    <property type="entry name" value="int_mem_ywzB"/>
    <property type="match status" value="1"/>
</dbReference>
<keyword evidence="1" id="KW-0472">Membrane</keyword>
<feature type="transmembrane region" description="Helical" evidence="1">
    <location>
        <begin position="45"/>
        <end position="66"/>
    </location>
</feature>
<dbReference type="InterPro" id="IPR009526">
    <property type="entry name" value="DUF1146"/>
</dbReference>
<feature type="transmembrane region" description="Helical" evidence="1">
    <location>
        <begin position="6"/>
        <end position="24"/>
    </location>
</feature>
<organism evidence="2 3">
    <name type="scientific">Ligilactobacillus faecis</name>
    <dbReference type="NCBI Taxonomy" id="762833"/>
    <lineage>
        <taxon>Bacteria</taxon>
        <taxon>Bacillati</taxon>
        <taxon>Bacillota</taxon>
        <taxon>Bacilli</taxon>
        <taxon>Lactobacillales</taxon>
        <taxon>Lactobacillaceae</taxon>
        <taxon>Ligilactobacillus</taxon>
    </lineage>
</organism>
<dbReference type="EMBL" id="JBCLUF010000013">
    <property type="protein sequence ID" value="MEY8662233.1"/>
    <property type="molecule type" value="Genomic_DNA"/>
</dbReference>
<name>A0ABV4DQT1_9LACO</name>
<evidence type="ECO:0000313" key="2">
    <source>
        <dbReference type="EMBL" id="MEY8662233.1"/>
    </source>
</evidence>
<evidence type="ECO:0000313" key="3">
    <source>
        <dbReference type="Proteomes" id="UP001565236"/>
    </source>
</evidence>
<proteinExistence type="predicted"/>
<keyword evidence="1" id="KW-1133">Transmembrane helix</keyword>
<keyword evidence="1" id="KW-0812">Transmembrane</keyword>
<reference evidence="2 3" key="1">
    <citation type="submission" date="2024-03" db="EMBL/GenBank/DDBJ databases">
        <title>Mouse gut bacterial collection (mGBC) of GemPharmatech.</title>
        <authorList>
            <person name="He Y."/>
            <person name="Dong L."/>
            <person name="Wu D."/>
            <person name="Gao X."/>
            <person name="Lin Z."/>
        </authorList>
    </citation>
    <scope>NUCLEOTIDE SEQUENCE [LARGE SCALE GENOMIC DNA]</scope>
    <source>
        <strain evidence="2 3">15-30</strain>
    </source>
</reference>
<keyword evidence="3" id="KW-1185">Reference proteome</keyword>
<evidence type="ECO:0000256" key="1">
    <source>
        <dbReference type="SAM" id="Phobius"/>
    </source>
</evidence>
<dbReference type="Pfam" id="PF06612">
    <property type="entry name" value="DUF1146"/>
    <property type="match status" value="1"/>
</dbReference>